<organism evidence="2 3">
    <name type="scientific">Crassostrea virginica</name>
    <name type="common">Eastern oyster</name>
    <dbReference type="NCBI Taxonomy" id="6565"/>
    <lineage>
        <taxon>Eukaryota</taxon>
        <taxon>Metazoa</taxon>
        <taxon>Spiralia</taxon>
        <taxon>Lophotrochozoa</taxon>
        <taxon>Mollusca</taxon>
        <taxon>Bivalvia</taxon>
        <taxon>Autobranchia</taxon>
        <taxon>Pteriomorphia</taxon>
        <taxon>Ostreida</taxon>
        <taxon>Ostreoidea</taxon>
        <taxon>Ostreidae</taxon>
        <taxon>Crassostrea</taxon>
    </lineage>
</organism>
<sequence>MKDFSEFSDFQIREKIGQGRDGKINGDNLDIYLRTNDIRLESKNRDCHFFASDFIFDRINTENLEDTHSIGDINNVDWKNFVPSAEEDTLYKDSLKVLLGRIMVKYFPKFDWLGSILPDHISHALQNTMSQKSEVYWLPVQMKNEANYSDCVQIMKTYETQILEWYTKSGRACDLERLKVPVGGDQLTRVRLQGAKAIQDGSLTAADRLEHLEPIVVEMFHTLQDLLEKLYKRFYKLSGREKGTLYSLKLLIERSNVNGKVKGAFEAHEDFVLTVGCAYFLSYVMDKFGMKTMDDEPNHPLFGKNMKMMQNKYKERKFQIVMDEVIEDLVHVFPKEDPMVKLNVKVSGSSFVVNSKVHGDKLQFELYIGNARFIIDIGAMAARRGTQVMIPTTGGNFLVEISVVTQDDDLYNYVHQFLQWYFLIISMKDAIKEGDIFRNNVHLKFCIPIFFGHSCLSKYMEESIDYILKTEILLSEKMSMKVRAGSFVNLKGRPGCNKATDLQKENEVLVLKDLIRGLGANKTENAIVTVSKAAPVIQGIVDNFDRMVCVKKKKTRHQKKSFECDVKALLTEIMPLKWWIQDPLRKLTHFSSIKCSPFDIAREQFILKVMSTVARLQRGISIPEDVGESSDEDV</sequence>
<accession>A0A8B8BGJ1</accession>
<name>A0A8B8BGJ1_CRAVI</name>
<proteinExistence type="predicted"/>
<evidence type="ECO:0000259" key="1">
    <source>
        <dbReference type="Pfam" id="PF20231"/>
    </source>
</evidence>
<feature type="domain" description="DUF6589" evidence="1">
    <location>
        <begin position="78"/>
        <end position="557"/>
    </location>
</feature>
<protein>
    <submittedName>
        <fullName evidence="3">Uncharacterized protein LOC111110248</fullName>
    </submittedName>
</protein>
<dbReference type="Proteomes" id="UP000694844">
    <property type="component" value="Chromosome 8"/>
</dbReference>
<gene>
    <name evidence="3" type="primary">LOC111110248</name>
</gene>
<reference evidence="3" key="1">
    <citation type="submission" date="2025-08" db="UniProtKB">
        <authorList>
            <consortium name="RefSeq"/>
        </authorList>
    </citation>
    <scope>IDENTIFICATION</scope>
    <source>
        <tissue evidence="3">Whole sample</tissue>
    </source>
</reference>
<dbReference type="Pfam" id="PF20231">
    <property type="entry name" value="DUF6589"/>
    <property type="match status" value="1"/>
</dbReference>
<dbReference type="GeneID" id="111110248"/>
<evidence type="ECO:0000313" key="2">
    <source>
        <dbReference type="Proteomes" id="UP000694844"/>
    </source>
</evidence>
<dbReference type="RefSeq" id="XP_022302368.1">
    <property type="nucleotide sequence ID" value="XM_022446660.1"/>
</dbReference>
<dbReference type="OrthoDB" id="5980999at2759"/>
<dbReference type="KEGG" id="cvn:111110248"/>
<dbReference type="InterPro" id="IPR046496">
    <property type="entry name" value="DUF6589"/>
</dbReference>
<dbReference type="AlphaFoldDB" id="A0A8B8BGJ1"/>
<evidence type="ECO:0000313" key="3">
    <source>
        <dbReference type="RefSeq" id="XP_022302368.1"/>
    </source>
</evidence>
<keyword evidence="2" id="KW-1185">Reference proteome</keyword>